<keyword evidence="3" id="KW-1185">Reference proteome</keyword>
<feature type="region of interest" description="Disordered" evidence="1">
    <location>
        <begin position="48"/>
        <end position="70"/>
    </location>
</feature>
<accession>A0A8J3DYD6</accession>
<feature type="compositionally biased region" description="Basic and acidic residues" evidence="1">
    <location>
        <begin position="60"/>
        <end position="70"/>
    </location>
</feature>
<feature type="compositionally biased region" description="Polar residues" evidence="1">
    <location>
        <begin position="49"/>
        <end position="58"/>
    </location>
</feature>
<evidence type="ECO:0000256" key="1">
    <source>
        <dbReference type="SAM" id="MobiDB-lite"/>
    </source>
</evidence>
<dbReference type="EMBL" id="BMZQ01000006">
    <property type="protein sequence ID" value="GHD23950.1"/>
    <property type="molecule type" value="Genomic_DNA"/>
</dbReference>
<comment type="caution">
    <text evidence="2">The sequence shown here is derived from an EMBL/GenBank/DDBJ whole genome shotgun (WGS) entry which is preliminary data.</text>
</comment>
<sequence>MNIVVGREDTHLWMKHARGAGNRFNIIVAARTTGALLAQTRPNTFRIGENQSLSTAASDETIKDDGFEKR</sequence>
<proteinExistence type="predicted"/>
<reference evidence="2" key="1">
    <citation type="journal article" date="2014" name="Int. J. Syst. Evol. Microbiol.">
        <title>Complete genome sequence of Corynebacterium casei LMG S-19264T (=DSM 44701T), isolated from a smear-ripened cheese.</title>
        <authorList>
            <consortium name="US DOE Joint Genome Institute (JGI-PGF)"/>
            <person name="Walter F."/>
            <person name="Albersmeier A."/>
            <person name="Kalinowski J."/>
            <person name="Ruckert C."/>
        </authorList>
    </citation>
    <scope>NUCLEOTIDE SEQUENCE</scope>
    <source>
        <strain evidence="2">KCTC 42249</strain>
    </source>
</reference>
<evidence type="ECO:0000313" key="2">
    <source>
        <dbReference type="EMBL" id="GHD23950.1"/>
    </source>
</evidence>
<evidence type="ECO:0000313" key="3">
    <source>
        <dbReference type="Proteomes" id="UP000630142"/>
    </source>
</evidence>
<reference evidence="2" key="2">
    <citation type="submission" date="2020-09" db="EMBL/GenBank/DDBJ databases">
        <authorList>
            <person name="Sun Q."/>
            <person name="Kim S."/>
        </authorList>
    </citation>
    <scope>NUCLEOTIDE SEQUENCE</scope>
    <source>
        <strain evidence="2">KCTC 42249</strain>
    </source>
</reference>
<organism evidence="2 3">
    <name type="scientific">Tianweitania populi</name>
    <dbReference type="NCBI Taxonomy" id="1607949"/>
    <lineage>
        <taxon>Bacteria</taxon>
        <taxon>Pseudomonadati</taxon>
        <taxon>Pseudomonadota</taxon>
        <taxon>Alphaproteobacteria</taxon>
        <taxon>Hyphomicrobiales</taxon>
        <taxon>Phyllobacteriaceae</taxon>
        <taxon>Tianweitania</taxon>
    </lineage>
</organism>
<protein>
    <submittedName>
        <fullName evidence="2">Uncharacterized protein</fullName>
    </submittedName>
</protein>
<dbReference type="AlphaFoldDB" id="A0A8J3DYD6"/>
<dbReference type="Proteomes" id="UP000630142">
    <property type="component" value="Unassembled WGS sequence"/>
</dbReference>
<name>A0A8J3DYD6_9HYPH</name>
<gene>
    <name evidence="2" type="ORF">GCM10016234_39660</name>
</gene>